<accession>A0AA40BXJ4</accession>
<dbReference type="AlphaFoldDB" id="A0AA40BXJ4"/>
<sequence>MPKLTSASRGYLSEDSSRSACCRGPGLVPLASQQRVRWTRWEGGVCVCACCPPLAACHSNLGQLQWCSITARSNHGFLLPGSSHPSQPHDAVEACQIKSFSLSQHGRRRLGRCGRSARPAKRLGPLSMARDPLGDPLRSCAAVSRREAAPSACRAGNFPEPNSLSLPPLLLLPGRSVISRERAPGPSALKAIQPRSLALVGGCLVGAQFASRCWAPAHTGPSASREPKIPPLYELRRRSCIHDTTFFLRLFQLDNRRCRRSGMEMHDPKGLYRCSQSMSSPCYPPSQLYLGLKVPRTEAVGSPSAAPQRS</sequence>
<reference evidence="1" key="1">
    <citation type="submission" date="2023-06" db="EMBL/GenBank/DDBJ databases">
        <title>Genome-scale phylogeny and comparative genomics of the fungal order Sordariales.</title>
        <authorList>
            <consortium name="Lawrence Berkeley National Laboratory"/>
            <person name="Hensen N."/>
            <person name="Bonometti L."/>
            <person name="Westerberg I."/>
            <person name="Brannstrom I.O."/>
            <person name="Guillou S."/>
            <person name="Cros-Aarteil S."/>
            <person name="Calhoun S."/>
            <person name="Haridas S."/>
            <person name="Kuo A."/>
            <person name="Mondo S."/>
            <person name="Pangilinan J."/>
            <person name="Riley R."/>
            <person name="Labutti K."/>
            <person name="Andreopoulos B."/>
            <person name="Lipzen A."/>
            <person name="Chen C."/>
            <person name="Yanf M."/>
            <person name="Daum C."/>
            <person name="Ng V."/>
            <person name="Clum A."/>
            <person name="Steindorff A."/>
            <person name="Ohm R."/>
            <person name="Martin F."/>
            <person name="Silar P."/>
            <person name="Natvig D."/>
            <person name="Lalanne C."/>
            <person name="Gautier V."/>
            <person name="Ament-Velasquez S.L."/>
            <person name="Kruys A."/>
            <person name="Hutchinson M.I."/>
            <person name="Powell A.J."/>
            <person name="Barry K."/>
            <person name="Miller A.N."/>
            <person name="Grigoriev I.V."/>
            <person name="Debuchy R."/>
            <person name="Gladieux P."/>
            <person name="Thoren M.H."/>
            <person name="Johannesson H."/>
        </authorList>
    </citation>
    <scope>NUCLEOTIDE SEQUENCE</scope>
    <source>
        <strain evidence="1">CBS 606.72</strain>
    </source>
</reference>
<comment type="caution">
    <text evidence="1">The sequence shown here is derived from an EMBL/GenBank/DDBJ whole genome shotgun (WGS) entry which is preliminary data.</text>
</comment>
<gene>
    <name evidence="1" type="ORF">B0T14DRAFT_264552</name>
</gene>
<evidence type="ECO:0000313" key="1">
    <source>
        <dbReference type="EMBL" id="KAK0617300.1"/>
    </source>
</evidence>
<organism evidence="1 2">
    <name type="scientific">Immersiella caudata</name>
    <dbReference type="NCBI Taxonomy" id="314043"/>
    <lineage>
        <taxon>Eukaryota</taxon>
        <taxon>Fungi</taxon>
        <taxon>Dikarya</taxon>
        <taxon>Ascomycota</taxon>
        <taxon>Pezizomycotina</taxon>
        <taxon>Sordariomycetes</taxon>
        <taxon>Sordariomycetidae</taxon>
        <taxon>Sordariales</taxon>
        <taxon>Lasiosphaeriaceae</taxon>
        <taxon>Immersiella</taxon>
    </lineage>
</organism>
<name>A0AA40BXJ4_9PEZI</name>
<evidence type="ECO:0000313" key="2">
    <source>
        <dbReference type="Proteomes" id="UP001175000"/>
    </source>
</evidence>
<dbReference type="Proteomes" id="UP001175000">
    <property type="component" value="Unassembled WGS sequence"/>
</dbReference>
<protein>
    <submittedName>
        <fullName evidence="1">Uncharacterized protein</fullName>
    </submittedName>
</protein>
<proteinExistence type="predicted"/>
<dbReference type="EMBL" id="JAULSU010000005">
    <property type="protein sequence ID" value="KAK0617300.1"/>
    <property type="molecule type" value="Genomic_DNA"/>
</dbReference>
<keyword evidence="2" id="KW-1185">Reference proteome</keyword>